<feature type="domain" description="Carrier" evidence="4">
    <location>
        <begin position="925"/>
        <end position="1000"/>
    </location>
</feature>
<dbReference type="InterPro" id="IPR036736">
    <property type="entry name" value="ACP-like_sf"/>
</dbReference>
<dbReference type="EMBL" id="CP011924">
    <property type="protein sequence ID" value="ATD08524.1"/>
    <property type="molecule type" value="Genomic_DNA"/>
</dbReference>
<proteinExistence type="predicted"/>
<sequence length="1036" mass="113167">MIQEYISAYPQGISLSAQQQNQGNSLEPLAFNSTLLRLDFQYSAEQLQARLNEVIDDNIVLSFAFTEVPGFRGLRQLPQEVAKPVVESVTLESSTSINLATLDSLYPLSLNPASGQNLQVIRVAHQDEVYLLVRTHALCVDLVSTENIAQRLLAQNVEREESVQYPDFLAWLEELTSSEESLQGKAYWQQYISQLSTAKDHFALPYHKAPEQGTLQSLQCVDDDLPQAVADGITALAQQLEVEAESVYLSLWWLLLARISGQSFITSIGYDPRRMSEDLADALGVYTQALPVQVPAAAMQVLKEWIGQFAFTLEQHNEWAECFESPEGLATSSMMTQFASTLASVEATAVTADNAELSLTIADDRVRLQFNSAAYSHQAATLLLEQFVYLLAQAPQKLATPVSEISLVTPLEQQRFVELNADKGVTASHIFEQLDYFADANSEHVALVDGAHALSYNQLVTLVNKLAQTLQAQSIKQGDIVLLSLPRGWQQVVTLLAVMRAGAAYCPIDPSWPEARKQRVLEAASATIHIHEQNIEQLLLDAQQLELDAGVLPEISLDNTAYVLFTSGSTGVPKGVAIAHRQLAQYCAASSHALGLQENQRFGLTSTVAADIGNTTLFNAFYNGASLVVANEQEMLDGEAFGRFVAEQDVDCVKIVPSHLQALLEVVPARLPSKLILGGEAAKPTLIQKVHKLAPQAQVFNHYGPTETTVGVMSHQYENNVRFDAAVPRLSHVFSGTQIFILDSQDALCATGEQGELCIAGQQLSPGYINVGSDDAFVSNSQWAERVYRTGDLARYLPDGSISLSGRKDDQVQIRGFRVEPNEVAQSISQHLASIDCFVAVQHYGNEAVLVAFLTQYLDKQTTPAELLTGQDNLALQTQLRDVLPDAMVPAFFVSIAELPLLANGKVDRQGLPKIADLTLSTYVAPNSQLETLLASTLAKILEVERVSCDASFFDLGGHSLSAIKFATRIKKLLLLNVEPGVVFDNPSIQSLAQALNNLSGDPSRLEKLALTQIKLATLTPEQQAALREKMGLKAT</sequence>
<dbReference type="InterPro" id="IPR029058">
    <property type="entry name" value="AB_hydrolase_fold"/>
</dbReference>
<dbReference type="Pfam" id="PF00668">
    <property type="entry name" value="Condensation"/>
    <property type="match status" value="1"/>
</dbReference>
<dbReference type="InterPro" id="IPR010071">
    <property type="entry name" value="AA_adenyl_dom"/>
</dbReference>
<dbReference type="InterPro" id="IPR045851">
    <property type="entry name" value="AMP-bd_C_sf"/>
</dbReference>
<evidence type="ECO:0000256" key="3">
    <source>
        <dbReference type="SAM" id="Coils"/>
    </source>
</evidence>
<feature type="coiled-coil region" evidence="3">
    <location>
        <begin position="521"/>
        <end position="548"/>
    </location>
</feature>
<dbReference type="Pfam" id="PF00501">
    <property type="entry name" value="AMP-binding"/>
    <property type="match status" value="1"/>
</dbReference>
<keyword evidence="6" id="KW-1185">Reference proteome</keyword>
<reference evidence="5 6" key="1">
    <citation type="submission" date="2015-06" db="EMBL/GenBank/DDBJ databases">
        <authorList>
            <person name="Xie B.-B."/>
            <person name="Rong J.-C."/>
            <person name="Qin Q.-L."/>
            <person name="Zhang Y.-Z."/>
        </authorList>
    </citation>
    <scope>NUCLEOTIDE SEQUENCE [LARGE SCALE GENOMIC DNA]</scope>
    <source>
        <strain evidence="5 6">JCM 20779</strain>
    </source>
</reference>
<dbReference type="Gene3D" id="3.30.300.30">
    <property type="match status" value="1"/>
</dbReference>
<evidence type="ECO:0000259" key="4">
    <source>
        <dbReference type="PROSITE" id="PS50075"/>
    </source>
</evidence>
<dbReference type="CDD" id="cd05930">
    <property type="entry name" value="A_NRPS"/>
    <property type="match status" value="1"/>
</dbReference>
<dbReference type="PROSITE" id="PS00455">
    <property type="entry name" value="AMP_BINDING"/>
    <property type="match status" value="1"/>
</dbReference>
<dbReference type="InterPro" id="IPR009081">
    <property type="entry name" value="PP-bd_ACP"/>
</dbReference>
<evidence type="ECO:0000313" key="5">
    <source>
        <dbReference type="EMBL" id="ATD08524.1"/>
    </source>
</evidence>
<dbReference type="SUPFAM" id="SSF52777">
    <property type="entry name" value="CoA-dependent acyltransferases"/>
    <property type="match status" value="2"/>
</dbReference>
<dbReference type="Gene3D" id="3.30.559.30">
    <property type="entry name" value="Nonribosomal peptide synthetase, condensation domain"/>
    <property type="match status" value="1"/>
</dbReference>
<evidence type="ECO:0000256" key="2">
    <source>
        <dbReference type="ARBA" id="ARBA00022553"/>
    </source>
</evidence>
<dbReference type="SUPFAM" id="SSF47336">
    <property type="entry name" value="ACP-like"/>
    <property type="match status" value="1"/>
</dbReference>
<keyword evidence="2" id="KW-0597">Phosphoprotein</keyword>
<dbReference type="Proteomes" id="UP000016521">
    <property type="component" value="Chromosome I"/>
</dbReference>
<dbReference type="Gene3D" id="3.30.559.10">
    <property type="entry name" value="Chloramphenicol acetyltransferase-like domain"/>
    <property type="match status" value="1"/>
</dbReference>
<evidence type="ECO:0000256" key="1">
    <source>
        <dbReference type="ARBA" id="ARBA00022450"/>
    </source>
</evidence>
<gene>
    <name evidence="5" type="ORF">PPIS_a3807</name>
</gene>
<organism evidence="5 6">
    <name type="scientific">Pseudoalteromonas piscicida</name>
    <dbReference type="NCBI Taxonomy" id="43662"/>
    <lineage>
        <taxon>Bacteria</taxon>
        <taxon>Pseudomonadati</taxon>
        <taxon>Pseudomonadota</taxon>
        <taxon>Gammaproteobacteria</taxon>
        <taxon>Alteromonadales</taxon>
        <taxon>Pseudoalteromonadaceae</taxon>
        <taxon>Pseudoalteromonas</taxon>
    </lineage>
</organism>
<dbReference type="InterPro" id="IPR020806">
    <property type="entry name" value="PKS_PP-bd"/>
</dbReference>
<dbReference type="RefSeq" id="WP_010374405.1">
    <property type="nucleotide sequence ID" value="NZ_CP011924.1"/>
</dbReference>
<dbReference type="InterPro" id="IPR023213">
    <property type="entry name" value="CAT-like_dom_sf"/>
</dbReference>
<dbReference type="NCBIfam" id="TIGR01733">
    <property type="entry name" value="AA-adenyl-dom"/>
    <property type="match status" value="1"/>
</dbReference>
<name>A0ABN5CIG2_PSEO7</name>
<dbReference type="SMART" id="SM00823">
    <property type="entry name" value="PKS_PP"/>
    <property type="match status" value="1"/>
</dbReference>
<keyword evidence="1" id="KW-0596">Phosphopantetheine</keyword>
<dbReference type="PANTHER" id="PTHR45527:SF1">
    <property type="entry name" value="FATTY ACID SYNTHASE"/>
    <property type="match status" value="1"/>
</dbReference>
<dbReference type="SUPFAM" id="SSF56801">
    <property type="entry name" value="Acetyl-CoA synthetase-like"/>
    <property type="match status" value="1"/>
</dbReference>
<accession>A0ABN5CIG2</accession>
<dbReference type="PROSITE" id="PS50075">
    <property type="entry name" value="CARRIER"/>
    <property type="match status" value="1"/>
</dbReference>
<dbReference type="InterPro" id="IPR020845">
    <property type="entry name" value="AMP-binding_CS"/>
</dbReference>
<dbReference type="InterPro" id="IPR000873">
    <property type="entry name" value="AMP-dep_synth/lig_dom"/>
</dbReference>
<dbReference type="Gene3D" id="3.40.50.980">
    <property type="match status" value="2"/>
</dbReference>
<dbReference type="Pfam" id="PF00550">
    <property type="entry name" value="PP-binding"/>
    <property type="match status" value="1"/>
</dbReference>
<protein>
    <recommendedName>
        <fullName evidence="4">Carrier domain-containing protein</fullName>
    </recommendedName>
</protein>
<dbReference type="Gene3D" id="3.40.50.1820">
    <property type="entry name" value="alpha/beta hydrolase"/>
    <property type="match status" value="1"/>
</dbReference>
<keyword evidence="3" id="KW-0175">Coiled coil</keyword>
<dbReference type="InterPro" id="IPR001242">
    <property type="entry name" value="Condensation_dom"/>
</dbReference>
<dbReference type="PANTHER" id="PTHR45527">
    <property type="entry name" value="NONRIBOSOMAL PEPTIDE SYNTHETASE"/>
    <property type="match status" value="1"/>
</dbReference>
<evidence type="ECO:0000313" key="6">
    <source>
        <dbReference type="Proteomes" id="UP000016521"/>
    </source>
</evidence>
<dbReference type="Gene3D" id="2.30.38.10">
    <property type="entry name" value="Luciferase, Domain 3"/>
    <property type="match status" value="1"/>
</dbReference>